<sequence>MTEIGDYKNIISDRNLFNQTVYTPLSEAIKLLNERQKDPELVARVSKLLNNNIPNIFKENKCGIMARQLATPNHENRTFISLAKENGLHPVFLEYFDDKFTSNNKYKHSLGQLRIQDKTDKNGNKVVENITVIDFNKSNGKKLKNIKTLWGESLVDFHKRLFDLYNLKDFSFFEETNWYKKGNEGPIEFYTNFFLLVTCFGILFENFLLLEDDVEGKFTKDVVLPALKRTIHLTGVKPLIVPVEAVDLETDDFWYYHLPIVKKAIKSI</sequence>
<reference evidence="1 2" key="1">
    <citation type="journal article" date="2016" name="Nat. Commun.">
        <title>Thousands of microbial genomes shed light on interconnected biogeochemical processes in an aquifer system.</title>
        <authorList>
            <person name="Anantharaman K."/>
            <person name="Brown C.T."/>
            <person name="Hug L.A."/>
            <person name="Sharon I."/>
            <person name="Castelle C.J."/>
            <person name="Probst A.J."/>
            <person name="Thomas B.C."/>
            <person name="Singh A."/>
            <person name="Wilkins M.J."/>
            <person name="Karaoz U."/>
            <person name="Brodie E.L."/>
            <person name="Williams K.H."/>
            <person name="Hubbard S.S."/>
            <person name="Banfield J.F."/>
        </authorList>
    </citation>
    <scope>NUCLEOTIDE SEQUENCE [LARGE SCALE GENOMIC DNA]</scope>
</reference>
<accession>A0A1F6TN26</accession>
<dbReference type="AlphaFoldDB" id="A0A1F6TN26"/>
<proteinExistence type="predicted"/>
<dbReference type="EMBL" id="MFTD01000018">
    <property type="protein sequence ID" value="OGI46528.1"/>
    <property type="molecule type" value="Genomic_DNA"/>
</dbReference>
<comment type="caution">
    <text evidence="1">The sequence shown here is derived from an EMBL/GenBank/DDBJ whole genome shotgun (WGS) entry which is preliminary data.</text>
</comment>
<evidence type="ECO:0000313" key="2">
    <source>
        <dbReference type="Proteomes" id="UP000176484"/>
    </source>
</evidence>
<protein>
    <submittedName>
        <fullName evidence="1">Uncharacterized protein</fullName>
    </submittedName>
</protein>
<organism evidence="1 2">
    <name type="scientific">Candidatus Nomurabacteria bacterium GWB1_40_6</name>
    <dbReference type="NCBI Taxonomy" id="1801727"/>
    <lineage>
        <taxon>Bacteria</taxon>
        <taxon>Candidatus Nomuraibacteriota</taxon>
    </lineage>
</organism>
<name>A0A1F6TN26_9BACT</name>
<gene>
    <name evidence="1" type="ORF">A2121_01465</name>
</gene>
<dbReference type="Proteomes" id="UP000176484">
    <property type="component" value="Unassembled WGS sequence"/>
</dbReference>
<evidence type="ECO:0000313" key="1">
    <source>
        <dbReference type="EMBL" id="OGI46528.1"/>
    </source>
</evidence>